<dbReference type="InterPro" id="IPR045877">
    <property type="entry name" value="ZFP36-like"/>
</dbReference>
<keyword evidence="4 5" id="KW-0862">Zinc</keyword>
<protein>
    <submittedName>
        <fullName evidence="7">Zinc finger protein</fullName>
    </submittedName>
</protein>
<gene>
    <name evidence="7" type="primary">Contig3400.g3638</name>
    <name evidence="7" type="ORF">STYLEM_10942</name>
</gene>
<dbReference type="Gene3D" id="4.10.1000.10">
    <property type="entry name" value="Zinc finger, CCCH-type"/>
    <property type="match status" value="2"/>
</dbReference>
<evidence type="ECO:0000256" key="1">
    <source>
        <dbReference type="ARBA" id="ARBA00022723"/>
    </source>
</evidence>
<dbReference type="GO" id="GO:0008270">
    <property type="term" value="F:zinc ion binding"/>
    <property type="evidence" value="ECO:0007669"/>
    <property type="project" value="UniProtKB-KW"/>
</dbReference>
<keyword evidence="3 5" id="KW-0863">Zinc-finger</keyword>
<keyword evidence="1 5" id="KW-0479">Metal-binding</keyword>
<evidence type="ECO:0000259" key="6">
    <source>
        <dbReference type="PROSITE" id="PS50103"/>
    </source>
</evidence>
<dbReference type="Proteomes" id="UP000039865">
    <property type="component" value="Unassembled WGS sequence"/>
</dbReference>
<dbReference type="EMBL" id="CCKQ01010411">
    <property type="protein sequence ID" value="CDW81918.1"/>
    <property type="molecule type" value="Genomic_DNA"/>
</dbReference>
<feature type="domain" description="C3H1-type" evidence="6">
    <location>
        <begin position="59"/>
        <end position="87"/>
    </location>
</feature>
<proteinExistence type="predicted"/>
<accession>A0A078AM62</accession>
<dbReference type="SUPFAM" id="SSF90229">
    <property type="entry name" value="CCCH zinc finger"/>
    <property type="match status" value="1"/>
</dbReference>
<dbReference type="FunFam" id="4.10.1000.10:FF:000003">
    <property type="entry name" value="Zinc finger CCCH domain-containing protein"/>
    <property type="match status" value="1"/>
</dbReference>
<keyword evidence="2" id="KW-0677">Repeat</keyword>
<dbReference type="PANTHER" id="PTHR12547">
    <property type="entry name" value="CCCH ZINC FINGER/TIS11-RELATED"/>
    <property type="match status" value="1"/>
</dbReference>
<evidence type="ECO:0000256" key="4">
    <source>
        <dbReference type="ARBA" id="ARBA00022833"/>
    </source>
</evidence>
<dbReference type="PANTHER" id="PTHR12547:SF18">
    <property type="entry name" value="PROTEIN TIS11"/>
    <property type="match status" value="1"/>
</dbReference>
<dbReference type="Pfam" id="PF00642">
    <property type="entry name" value="zf-CCCH"/>
    <property type="match status" value="2"/>
</dbReference>
<dbReference type="InterPro" id="IPR000571">
    <property type="entry name" value="Znf_CCCH"/>
</dbReference>
<evidence type="ECO:0000256" key="2">
    <source>
        <dbReference type="ARBA" id="ARBA00022737"/>
    </source>
</evidence>
<keyword evidence="8" id="KW-1185">Reference proteome</keyword>
<reference evidence="7 8" key="1">
    <citation type="submission" date="2014-06" db="EMBL/GenBank/DDBJ databases">
        <authorList>
            <person name="Swart Estienne"/>
        </authorList>
    </citation>
    <scope>NUCLEOTIDE SEQUENCE [LARGE SCALE GENOMIC DNA]</scope>
    <source>
        <strain evidence="7 8">130c</strain>
    </source>
</reference>
<organism evidence="7 8">
    <name type="scientific">Stylonychia lemnae</name>
    <name type="common">Ciliate</name>
    <dbReference type="NCBI Taxonomy" id="5949"/>
    <lineage>
        <taxon>Eukaryota</taxon>
        <taxon>Sar</taxon>
        <taxon>Alveolata</taxon>
        <taxon>Ciliophora</taxon>
        <taxon>Intramacronucleata</taxon>
        <taxon>Spirotrichea</taxon>
        <taxon>Stichotrichia</taxon>
        <taxon>Sporadotrichida</taxon>
        <taxon>Oxytrichidae</taxon>
        <taxon>Stylonychinae</taxon>
        <taxon>Stylonychia</taxon>
    </lineage>
</organism>
<evidence type="ECO:0000313" key="8">
    <source>
        <dbReference type="Proteomes" id="UP000039865"/>
    </source>
</evidence>
<feature type="zinc finger region" description="C3H1-type" evidence="5">
    <location>
        <begin position="59"/>
        <end position="87"/>
    </location>
</feature>
<dbReference type="AlphaFoldDB" id="A0A078AM62"/>
<dbReference type="InParanoid" id="A0A078AM62"/>
<name>A0A078AM62_STYLE</name>
<dbReference type="SMART" id="SM00356">
    <property type="entry name" value="ZnF_C3H1"/>
    <property type="match status" value="2"/>
</dbReference>
<evidence type="ECO:0000313" key="7">
    <source>
        <dbReference type="EMBL" id="CDW81918.1"/>
    </source>
</evidence>
<evidence type="ECO:0000256" key="3">
    <source>
        <dbReference type="ARBA" id="ARBA00022771"/>
    </source>
</evidence>
<dbReference type="PROSITE" id="PS50103">
    <property type="entry name" value="ZF_C3H1"/>
    <property type="match status" value="1"/>
</dbReference>
<dbReference type="InterPro" id="IPR036855">
    <property type="entry name" value="Znf_CCCH_sf"/>
</dbReference>
<dbReference type="OrthoDB" id="410307at2759"/>
<dbReference type="GO" id="GO:0010468">
    <property type="term" value="P:regulation of gene expression"/>
    <property type="evidence" value="ECO:0007669"/>
    <property type="project" value="UniProtKB-ARBA"/>
</dbReference>
<dbReference type="GO" id="GO:0003729">
    <property type="term" value="F:mRNA binding"/>
    <property type="evidence" value="ECO:0007669"/>
    <property type="project" value="InterPro"/>
</dbReference>
<sequence length="189" mass="22014">MSVHQSSLKSTLIVDDNGQATLSNQQENWELYSSCKFGNTCAFAHGDYELQKKSHVPSKYKTKLCKQYHEALYCPYGVRCQFAHSQRSFNDDQITKNRSYQQMLQENIGQMETRLKNSLNPDILEFSIVGKQKYLLSFKYLLQIETQGVQEDNFSKVTKQLIMHEMQEKSKHNDQATIKAIIIFRINET</sequence>
<evidence type="ECO:0000256" key="5">
    <source>
        <dbReference type="PROSITE-ProRule" id="PRU00723"/>
    </source>
</evidence>
<dbReference type="GO" id="GO:0051252">
    <property type="term" value="P:regulation of RNA metabolic process"/>
    <property type="evidence" value="ECO:0007669"/>
    <property type="project" value="UniProtKB-ARBA"/>
</dbReference>